<keyword evidence="3" id="KW-1185">Reference proteome</keyword>
<sequence>MTQPPPPHADPAYREARRAAARAHHPDAGGDAESLIRALRDIDAKFSRGAVATQVVVGVSRRRLAVRRLSRVRRLLPTRRTYVDLPTSSADRPPRHTDPGSPSRAN</sequence>
<feature type="region of interest" description="Disordered" evidence="1">
    <location>
        <begin position="1"/>
        <end position="31"/>
    </location>
</feature>
<dbReference type="EMBL" id="JAFBBK010000001">
    <property type="protein sequence ID" value="MBM7416343.1"/>
    <property type="molecule type" value="Genomic_DNA"/>
</dbReference>
<protein>
    <recommendedName>
        <fullName evidence="4">J domain-containing protein</fullName>
    </recommendedName>
</protein>
<feature type="compositionally biased region" description="Basic and acidic residues" evidence="1">
    <location>
        <begin position="11"/>
        <end position="28"/>
    </location>
</feature>
<accession>A0ABS2KWM5</accession>
<dbReference type="Proteomes" id="UP000703038">
    <property type="component" value="Unassembled WGS sequence"/>
</dbReference>
<evidence type="ECO:0008006" key="4">
    <source>
        <dbReference type="Google" id="ProtNLM"/>
    </source>
</evidence>
<proteinExistence type="predicted"/>
<dbReference type="RefSeq" id="WP_204869171.1">
    <property type="nucleotide sequence ID" value="NZ_JAFBBK010000001.1"/>
</dbReference>
<evidence type="ECO:0000313" key="3">
    <source>
        <dbReference type="Proteomes" id="UP000703038"/>
    </source>
</evidence>
<feature type="region of interest" description="Disordered" evidence="1">
    <location>
        <begin position="79"/>
        <end position="106"/>
    </location>
</feature>
<gene>
    <name evidence="2" type="ORF">JOE42_003076</name>
</gene>
<evidence type="ECO:0000313" key="2">
    <source>
        <dbReference type="EMBL" id="MBM7416343.1"/>
    </source>
</evidence>
<reference evidence="2 3" key="1">
    <citation type="submission" date="2021-01" db="EMBL/GenBank/DDBJ databases">
        <title>Genomics of switchgrass bacterial isolates.</title>
        <authorList>
            <person name="Shade A."/>
        </authorList>
    </citation>
    <scope>NUCLEOTIDE SEQUENCE [LARGE SCALE GENOMIC DNA]</scope>
    <source>
        <strain evidence="2 3">PvP111</strain>
    </source>
</reference>
<comment type="caution">
    <text evidence="2">The sequence shown here is derived from an EMBL/GenBank/DDBJ whole genome shotgun (WGS) entry which is preliminary data.</text>
</comment>
<name>A0ABS2KWM5_9NOCA</name>
<evidence type="ECO:0000256" key="1">
    <source>
        <dbReference type="SAM" id="MobiDB-lite"/>
    </source>
</evidence>
<organism evidence="2 3">
    <name type="scientific">Rhodococcoides corynebacterioides</name>
    <dbReference type="NCBI Taxonomy" id="53972"/>
    <lineage>
        <taxon>Bacteria</taxon>
        <taxon>Bacillati</taxon>
        <taxon>Actinomycetota</taxon>
        <taxon>Actinomycetes</taxon>
        <taxon>Mycobacteriales</taxon>
        <taxon>Nocardiaceae</taxon>
        <taxon>Rhodococcoides</taxon>
    </lineage>
</organism>